<evidence type="ECO:0000313" key="3">
    <source>
        <dbReference type="EMBL" id="CAG9806804.1"/>
    </source>
</evidence>
<dbReference type="OrthoDB" id="126772at2759"/>
<protein>
    <recommendedName>
        <fullName evidence="2">Kazal-like domain-containing protein</fullName>
    </recommendedName>
</protein>
<dbReference type="EMBL" id="OU895879">
    <property type="protein sequence ID" value="CAG9806804.1"/>
    <property type="molecule type" value="Genomic_DNA"/>
</dbReference>
<dbReference type="SUPFAM" id="SSF100895">
    <property type="entry name" value="Kazal-type serine protease inhibitors"/>
    <property type="match status" value="1"/>
</dbReference>
<dbReference type="InterPro" id="IPR002350">
    <property type="entry name" value="Kazal_dom"/>
</dbReference>
<evidence type="ECO:0000313" key="4">
    <source>
        <dbReference type="Proteomes" id="UP001153620"/>
    </source>
</evidence>
<dbReference type="AlphaFoldDB" id="A0A9N9S0B8"/>
<dbReference type="Proteomes" id="UP001153620">
    <property type="component" value="Chromosome 3"/>
</dbReference>
<feature type="signal peptide" evidence="1">
    <location>
        <begin position="1"/>
        <end position="19"/>
    </location>
</feature>
<proteinExistence type="predicted"/>
<sequence>MEFIIKASLLLISIYYVAARAVPDDGCWYSCPQVYDPICGAENDKNSTQVFGNECIMEVHNTCFETAYIRTDLNNCEEIDDAETLPNPEDFYFNH</sequence>
<evidence type="ECO:0000259" key="2">
    <source>
        <dbReference type="PROSITE" id="PS51465"/>
    </source>
</evidence>
<accession>A0A9N9S0B8</accession>
<gene>
    <name evidence="3" type="ORF">CHIRRI_LOCUS9658</name>
</gene>
<reference evidence="3" key="2">
    <citation type="submission" date="2022-10" db="EMBL/GenBank/DDBJ databases">
        <authorList>
            <consortium name="ENA_rothamsted_submissions"/>
            <consortium name="culmorum"/>
            <person name="King R."/>
        </authorList>
    </citation>
    <scope>NUCLEOTIDE SEQUENCE</scope>
</reference>
<reference evidence="3" key="1">
    <citation type="submission" date="2022-01" db="EMBL/GenBank/DDBJ databases">
        <authorList>
            <person name="King R."/>
        </authorList>
    </citation>
    <scope>NUCLEOTIDE SEQUENCE</scope>
</reference>
<dbReference type="InterPro" id="IPR036058">
    <property type="entry name" value="Kazal_dom_sf"/>
</dbReference>
<dbReference type="PROSITE" id="PS51465">
    <property type="entry name" value="KAZAL_2"/>
    <property type="match status" value="1"/>
</dbReference>
<evidence type="ECO:0000256" key="1">
    <source>
        <dbReference type="SAM" id="SignalP"/>
    </source>
</evidence>
<name>A0A9N9S0B8_9DIPT</name>
<feature type="domain" description="Kazal-like" evidence="2">
    <location>
        <begin position="21"/>
        <end position="78"/>
    </location>
</feature>
<keyword evidence="1" id="KW-0732">Signal</keyword>
<feature type="chain" id="PRO_5040263665" description="Kazal-like domain-containing protein" evidence="1">
    <location>
        <begin position="20"/>
        <end position="95"/>
    </location>
</feature>
<organism evidence="3 4">
    <name type="scientific">Chironomus riparius</name>
    <dbReference type="NCBI Taxonomy" id="315576"/>
    <lineage>
        <taxon>Eukaryota</taxon>
        <taxon>Metazoa</taxon>
        <taxon>Ecdysozoa</taxon>
        <taxon>Arthropoda</taxon>
        <taxon>Hexapoda</taxon>
        <taxon>Insecta</taxon>
        <taxon>Pterygota</taxon>
        <taxon>Neoptera</taxon>
        <taxon>Endopterygota</taxon>
        <taxon>Diptera</taxon>
        <taxon>Nematocera</taxon>
        <taxon>Chironomoidea</taxon>
        <taxon>Chironomidae</taxon>
        <taxon>Chironominae</taxon>
        <taxon>Chironomus</taxon>
    </lineage>
</organism>
<keyword evidence="4" id="KW-1185">Reference proteome</keyword>
<dbReference type="Gene3D" id="3.30.60.30">
    <property type="match status" value="1"/>
</dbReference>